<dbReference type="InterPro" id="IPR053144">
    <property type="entry name" value="Acetyltransferase_Butenolide"/>
</dbReference>
<dbReference type="InterPro" id="IPR000182">
    <property type="entry name" value="GNAT_dom"/>
</dbReference>
<dbReference type="SUPFAM" id="SSF55729">
    <property type="entry name" value="Acyl-CoA N-acyltransferases (Nat)"/>
    <property type="match status" value="1"/>
</dbReference>
<gene>
    <name evidence="2" type="ORF">QQS21_001283</name>
</gene>
<accession>A0AAJ0CX89</accession>
<dbReference type="GO" id="GO:0016747">
    <property type="term" value="F:acyltransferase activity, transferring groups other than amino-acyl groups"/>
    <property type="evidence" value="ECO:0007669"/>
    <property type="project" value="InterPro"/>
</dbReference>
<proteinExistence type="predicted"/>
<dbReference type="EMBL" id="JASWJB010000013">
    <property type="protein sequence ID" value="KAK2612666.1"/>
    <property type="molecule type" value="Genomic_DNA"/>
</dbReference>
<dbReference type="PROSITE" id="PS51186">
    <property type="entry name" value="GNAT"/>
    <property type="match status" value="1"/>
</dbReference>
<evidence type="ECO:0000259" key="1">
    <source>
        <dbReference type="PROSITE" id="PS51186"/>
    </source>
</evidence>
<dbReference type="PANTHER" id="PTHR43233:SF1">
    <property type="entry name" value="FAMILY N-ACETYLTRANSFERASE, PUTATIVE (AFU_ORTHOLOGUE AFUA_6G03350)-RELATED"/>
    <property type="match status" value="1"/>
</dbReference>
<dbReference type="AlphaFoldDB" id="A0AAJ0CX89"/>
<feature type="domain" description="N-acetyltransferase" evidence="1">
    <location>
        <begin position="32"/>
        <end position="184"/>
    </location>
</feature>
<dbReference type="Gene3D" id="3.40.630.30">
    <property type="match status" value="1"/>
</dbReference>
<comment type="caution">
    <text evidence="2">The sequence shown here is derived from an EMBL/GenBank/DDBJ whole genome shotgun (WGS) entry which is preliminary data.</text>
</comment>
<dbReference type="PANTHER" id="PTHR43233">
    <property type="entry name" value="FAMILY N-ACETYLTRANSFERASE, PUTATIVE (AFU_ORTHOLOGUE AFUA_6G03350)-RELATED"/>
    <property type="match status" value="1"/>
</dbReference>
<dbReference type="Proteomes" id="UP001251528">
    <property type="component" value="Unassembled WGS sequence"/>
</dbReference>
<protein>
    <recommendedName>
        <fullName evidence="1">N-acetyltransferase domain-containing protein</fullName>
    </recommendedName>
</protein>
<evidence type="ECO:0000313" key="3">
    <source>
        <dbReference type="Proteomes" id="UP001251528"/>
    </source>
</evidence>
<dbReference type="Pfam" id="PF00583">
    <property type="entry name" value="Acetyltransf_1"/>
    <property type="match status" value="1"/>
</dbReference>
<organism evidence="2 3">
    <name type="scientific">Conoideocrella luteorostrata</name>
    <dbReference type="NCBI Taxonomy" id="1105319"/>
    <lineage>
        <taxon>Eukaryota</taxon>
        <taxon>Fungi</taxon>
        <taxon>Dikarya</taxon>
        <taxon>Ascomycota</taxon>
        <taxon>Pezizomycotina</taxon>
        <taxon>Sordariomycetes</taxon>
        <taxon>Hypocreomycetidae</taxon>
        <taxon>Hypocreales</taxon>
        <taxon>Clavicipitaceae</taxon>
        <taxon>Conoideocrella</taxon>
    </lineage>
</organism>
<dbReference type="CDD" id="cd04301">
    <property type="entry name" value="NAT_SF"/>
    <property type="match status" value="1"/>
</dbReference>
<dbReference type="InterPro" id="IPR016181">
    <property type="entry name" value="Acyl_CoA_acyltransferase"/>
</dbReference>
<evidence type="ECO:0000313" key="2">
    <source>
        <dbReference type="EMBL" id="KAK2612666.1"/>
    </source>
</evidence>
<keyword evidence="3" id="KW-1185">Reference proteome</keyword>
<reference evidence="2" key="1">
    <citation type="submission" date="2023-06" db="EMBL/GenBank/DDBJ databases">
        <title>Conoideocrella luteorostrata (Hypocreales: Clavicipitaceae), a potential biocontrol fungus for elongate hemlock scale in United States Christmas tree production areas.</title>
        <authorList>
            <person name="Barrett H."/>
            <person name="Lovett B."/>
            <person name="Macias A.M."/>
            <person name="Stajich J.E."/>
            <person name="Kasson M.T."/>
        </authorList>
    </citation>
    <scope>NUCLEOTIDE SEQUENCE</scope>
    <source>
        <strain evidence="2">ARSEF 14590</strain>
    </source>
</reference>
<sequence length="184" mass="20723">MSIKTEFQSRTWEKGGFFISTNPNLIPISTVIEIFDSDEFYWAKTLPLQAAQEAIDNSLSFGMYEQDPAHDLRSSTSPLKLVGMARCVTDFITFVYLTDVWVDPMYQGKGLGSWLVQCVGEALEAMPHLRRTVLFTADWERSVPFYQKHIGMTLIESQKGEGLAVMESKGKGHPSHGFKGTGYR</sequence>
<name>A0AAJ0CX89_9HYPO</name>